<comment type="caution">
    <text evidence="2">The sequence shown here is derived from an EMBL/GenBank/DDBJ whole genome shotgun (WGS) entry which is preliminary data.</text>
</comment>
<keyword evidence="2" id="KW-0808">Transferase</keyword>
<dbReference type="Proteomes" id="UP000290649">
    <property type="component" value="Unassembled WGS sequence"/>
</dbReference>
<evidence type="ECO:0000313" key="2">
    <source>
        <dbReference type="EMBL" id="RXJ02364.1"/>
    </source>
</evidence>
<dbReference type="AlphaFoldDB" id="A0A4Q0VXE3"/>
<gene>
    <name evidence="2" type="ORF">DS745_06575</name>
</gene>
<sequence length="149" mass="17197">MKYLTWGPSDKKQTEKSLKKQIAMQQDGDRKIFVLAVVLKETSVVIGNALFMVQDDDFETAEIGYFLHSSYWKMGLGKEVVDGLVELGFRRFGMHRIFAICDTENTGSVKILQKSGFRLEGHFLKNLKVKGEWRNNYLFALLSEEYFRG</sequence>
<dbReference type="PANTHER" id="PTHR43792:SF1">
    <property type="entry name" value="N-ACETYLTRANSFERASE DOMAIN-CONTAINING PROTEIN"/>
    <property type="match status" value="1"/>
</dbReference>
<reference evidence="2 3" key="1">
    <citation type="journal article" date="2019" name="Int. J. Syst. Evol. Microbiol.">
        <title>Anaerobacillus alkaliphilus sp. nov., a novel alkaliphilic and moderately halophilic bacterium.</title>
        <authorList>
            <person name="Borsodi A.K."/>
            <person name="Aszalos J.M."/>
            <person name="Bihari P."/>
            <person name="Nagy I."/>
            <person name="Schumann P."/>
            <person name="Sproer C."/>
            <person name="Kovacs A.L."/>
            <person name="Boka K."/>
            <person name="Dobosy P."/>
            <person name="Ovari M."/>
            <person name="Szili-Kovacs T."/>
            <person name="Toth E."/>
        </authorList>
    </citation>
    <scope>NUCLEOTIDE SEQUENCE [LARGE SCALE GENOMIC DNA]</scope>
    <source>
        <strain evidence="2 3">B16-10</strain>
    </source>
</reference>
<name>A0A4Q0VXE3_9BACI</name>
<dbReference type="InterPro" id="IPR051531">
    <property type="entry name" value="N-acetyltransferase"/>
</dbReference>
<keyword evidence="3" id="KW-1185">Reference proteome</keyword>
<evidence type="ECO:0000259" key="1">
    <source>
        <dbReference type="PROSITE" id="PS51186"/>
    </source>
</evidence>
<dbReference type="PROSITE" id="PS51186">
    <property type="entry name" value="GNAT"/>
    <property type="match status" value="1"/>
</dbReference>
<feature type="domain" description="N-acetyltransferase" evidence="1">
    <location>
        <begin position="1"/>
        <end position="148"/>
    </location>
</feature>
<protein>
    <submittedName>
        <fullName evidence="2">N-acetyltransferase</fullName>
    </submittedName>
</protein>
<dbReference type="InterPro" id="IPR016181">
    <property type="entry name" value="Acyl_CoA_acyltransferase"/>
</dbReference>
<organism evidence="2 3">
    <name type="scientific">Anaerobacillus alkaliphilus</name>
    <dbReference type="NCBI Taxonomy" id="1548597"/>
    <lineage>
        <taxon>Bacteria</taxon>
        <taxon>Bacillati</taxon>
        <taxon>Bacillota</taxon>
        <taxon>Bacilli</taxon>
        <taxon>Bacillales</taxon>
        <taxon>Bacillaceae</taxon>
        <taxon>Anaerobacillus</taxon>
    </lineage>
</organism>
<dbReference type="Gene3D" id="3.40.630.30">
    <property type="match status" value="1"/>
</dbReference>
<dbReference type="Pfam" id="PF13302">
    <property type="entry name" value="Acetyltransf_3"/>
    <property type="match status" value="1"/>
</dbReference>
<accession>A0A4Q0VXE3</accession>
<dbReference type="SUPFAM" id="SSF55729">
    <property type="entry name" value="Acyl-CoA N-acyltransferases (Nat)"/>
    <property type="match status" value="1"/>
</dbReference>
<dbReference type="OrthoDB" id="9785602at2"/>
<proteinExistence type="predicted"/>
<dbReference type="InterPro" id="IPR000182">
    <property type="entry name" value="GNAT_dom"/>
</dbReference>
<dbReference type="GO" id="GO:0016747">
    <property type="term" value="F:acyltransferase activity, transferring groups other than amino-acyl groups"/>
    <property type="evidence" value="ECO:0007669"/>
    <property type="project" value="InterPro"/>
</dbReference>
<dbReference type="PANTHER" id="PTHR43792">
    <property type="entry name" value="GNAT FAMILY, PUTATIVE (AFU_ORTHOLOGUE AFUA_3G00765)-RELATED-RELATED"/>
    <property type="match status" value="1"/>
</dbReference>
<evidence type="ECO:0000313" key="3">
    <source>
        <dbReference type="Proteomes" id="UP000290649"/>
    </source>
</evidence>
<dbReference type="EMBL" id="QOUX01000025">
    <property type="protein sequence ID" value="RXJ02364.1"/>
    <property type="molecule type" value="Genomic_DNA"/>
</dbReference>